<sequence length="338" mass="39339">MFRSEVEEWLYSIGLEDLYDSFLEDGFTSLDSVRRMRQSDIDAIVDRRGFMNILNEEIDRLNYGNESLPPVAPVRESASRARSYLDYEPEYEDREKLIFRYESRGIPAVGFASRHLARRAKSTARKTRGTSVGFPSRSSVDRYVPNSASQAFESLIANRRAASVAANLAQELQYQNASAQLLNRQQKRDQERQQRAKTEMQYVANNPDGLSGEVIDRSKFRDHYTNEYVWVERNHITDVGVKYDGLSRAVDHKPSHWRCEDEIERGKEYKRLNDECADKIADNRYSIENSREWLVDNGGVVDRVHRMSAKTLKTRYDLDSIKRNMENLKSMRARLLKN</sequence>
<dbReference type="EMBL" id="REGN01006433">
    <property type="protein sequence ID" value="RNA09593.1"/>
    <property type="molecule type" value="Genomic_DNA"/>
</dbReference>
<dbReference type="AlphaFoldDB" id="A0A3M7QEG2"/>
<dbReference type="PROSITE" id="PS50105">
    <property type="entry name" value="SAM_DOMAIN"/>
    <property type="match status" value="1"/>
</dbReference>
<dbReference type="Gene3D" id="1.10.150.50">
    <property type="entry name" value="Transcription Factor, Ets-1"/>
    <property type="match status" value="1"/>
</dbReference>
<dbReference type="EMBL" id="REGN01006433">
    <property type="protein sequence ID" value="RNA09592.1"/>
    <property type="molecule type" value="Genomic_DNA"/>
</dbReference>
<proteinExistence type="predicted"/>
<dbReference type="InterPro" id="IPR001660">
    <property type="entry name" value="SAM"/>
</dbReference>
<dbReference type="Proteomes" id="UP000276133">
    <property type="component" value="Unassembled WGS sequence"/>
</dbReference>
<protein>
    <recommendedName>
        <fullName evidence="1">SAM domain-containing protein</fullName>
    </recommendedName>
</protein>
<keyword evidence="3" id="KW-1185">Reference proteome</keyword>
<feature type="domain" description="SAM" evidence="1">
    <location>
        <begin position="5"/>
        <end position="49"/>
    </location>
</feature>
<evidence type="ECO:0000313" key="3">
    <source>
        <dbReference type="Proteomes" id="UP000276133"/>
    </source>
</evidence>
<evidence type="ECO:0000259" key="1">
    <source>
        <dbReference type="PROSITE" id="PS50105"/>
    </source>
</evidence>
<organism evidence="2 3">
    <name type="scientific">Brachionus plicatilis</name>
    <name type="common">Marine rotifer</name>
    <name type="synonym">Brachionus muelleri</name>
    <dbReference type="NCBI Taxonomy" id="10195"/>
    <lineage>
        <taxon>Eukaryota</taxon>
        <taxon>Metazoa</taxon>
        <taxon>Spiralia</taxon>
        <taxon>Gnathifera</taxon>
        <taxon>Rotifera</taxon>
        <taxon>Eurotatoria</taxon>
        <taxon>Monogononta</taxon>
        <taxon>Pseudotrocha</taxon>
        <taxon>Ploima</taxon>
        <taxon>Brachionidae</taxon>
        <taxon>Brachionus</taxon>
    </lineage>
</organism>
<dbReference type="InterPro" id="IPR013761">
    <property type="entry name" value="SAM/pointed_sf"/>
</dbReference>
<dbReference type="OrthoDB" id="9988253at2759"/>
<reference evidence="2 3" key="1">
    <citation type="journal article" date="2018" name="Sci. Rep.">
        <title>Genomic signatures of local adaptation to the degree of environmental predictability in rotifers.</title>
        <authorList>
            <person name="Franch-Gras L."/>
            <person name="Hahn C."/>
            <person name="Garcia-Roger E.M."/>
            <person name="Carmona M.J."/>
            <person name="Serra M."/>
            <person name="Gomez A."/>
        </authorList>
    </citation>
    <scope>NUCLEOTIDE SEQUENCE [LARGE SCALE GENOMIC DNA]</scope>
    <source>
        <strain evidence="2">HYR1</strain>
    </source>
</reference>
<accession>A0A3M7QEG2</accession>
<comment type="caution">
    <text evidence="2">The sequence shown here is derived from an EMBL/GenBank/DDBJ whole genome shotgun (WGS) entry which is preliminary data.</text>
</comment>
<dbReference type="SUPFAM" id="SSF47769">
    <property type="entry name" value="SAM/Pointed domain"/>
    <property type="match status" value="1"/>
</dbReference>
<evidence type="ECO:0000313" key="2">
    <source>
        <dbReference type="EMBL" id="RNA09592.1"/>
    </source>
</evidence>
<name>A0A3M7QEG2_BRAPC</name>
<gene>
    <name evidence="2" type="ORF">BpHYR1_007124</name>
</gene>